<evidence type="ECO:0000313" key="2">
    <source>
        <dbReference type="Proteomes" id="UP000321523"/>
    </source>
</evidence>
<dbReference type="SUPFAM" id="SSF47413">
    <property type="entry name" value="lambda repressor-like DNA-binding domains"/>
    <property type="match status" value="1"/>
</dbReference>
<evidence type="ECO:0008006" key="3">
    <source>
        <dbReference type="Google" id="ProtNLM"/>
    </source>
</evidence>
<dbReference type="GO" id="GO:0003677">
    <property type="term" value="F:DNA binding"/>
    <property type="evidence" value="ECO:0007669"/>
    <property type="project" value="InterPro"/>
</dbReference>
<proteinExistence type="predicted"/>
<dbReference type="Proteomes" id="UP000321523">
    <property type="component" value="Unassembled WGS sequence"/>
</dbReference>
<keyword evidence="2" id="KW-1185">Reference proteome</keyword>
<dbReference type="Gene3D" id="1.10.260.40">
    <property type="entry name" value="lambda repressor-like DNA-binding domains"/>
    <property type="match status" value="1"/>
</dbReference>
<gene>
    <name evidence="1" type="ORF">SAE02_61710</name>
</gene>
<reference evidence="1 2" key="1">
    <citation type="submission" date="2019-07" db="EMBL/GenBank/DDBJ databases">
        <title>Whole genome shotgun sequence of Skermanella aerolata NBRC 106429.</title>
        <authorList>
            <person name="Hosoyama A."/>
            <person name="Uohara A."/>
            <person name="Ohji S."/>
            <person name="Ichikawa N."/>
        </authorList>
    </citation>
    <scope>NUCLEOTIDE SEQUENCE [LARGE SCALE GENOMIC DNA]</scope>
    <source>
        <strain evidence="1 2">NBRC 106429</strain>
    </source>
</reference>
<organism evidence="1 2">
    <name type="scientific">Skermanella aerolata</name>
    <dbReference type="NCBI Taxonomy" id="393310"/>
    <lineage>
        <taxon>Bacteria</taxon>
        <taxon>Pseudomonadati</taxon>
        <taxon>Pseudomonadota</taxon>
        <taxon>Alphaproteobacteria</taxon>
        <taxon>Rhodospirillales</taxon>
        <taxon>Azospirillaceae</taxon>
        <taxon>Skermanella</taxon>
    </lineage>
</organism>
<comment type="caution">
    <text evidence="1">The sequence shown here is derived from an EMBL/GenBank/DDBJ whole genome shotgun (WGS) entry which is preliminary data.</text>
</comment>
<name>A0A512DZW2_9PROT</name>
<evidence type="ECO:0000313" key="1">
    <source>
        <dbReference type="EMBL" id="GEO42023.1"/>
    </source>
</evidence>
<protein>
    <recommendedName>
        <fullName evidence="3">HTH cro/C1-type domain-containing protein</fullName>
    </recommendedName>
</protein>
<accession>A0A512DZW2</accession>
<dbReference type="EMBL" id="BJYZ01000034">
    <property type="protein sequence ID" value="GEO42023.1"/>
    <property type="molecule type" value="Genomic_DNA"/>
</dbReference>
<dbReference type="AlphaFoldDB" id="A0A512DZW2"/>
<dbReference type="InterPro" id="IPR010982">
    <property type="entry name" value="Lambda_DNA-bd_dom_sf"/>
</dbReference>
<sequence>MMTGRDATPAPETTAIDPRRLRRRLGLTIADFCEIYRFGPGDLAAWESGSAVPDRAARRRLAEIADDPAAAMTSCIEKLNKTASCKPNIHL</sequence>